<keyword evidence="3 14" id="KW-0820">tRNA-binding</keyword>
<gene>
    <name evidence="14 16" type="primary">alaS</name>
    <name evidence="16" type="ORF">E4100_03810</name>
</gene>
<dbReference type="PANTHER" id="PTHR11777:SF9">
    <property type="entry name" value="ALANINE--TRNA LIGASE, CYTOPLASMIC"/>
    <property type="match status" value="1"/>
</dbReference>
<dbReference type="InterPro" id="IPR002318">
    <property type="entry name" value="Ala-tRNA-lgiase_IIc"/>
</dbReference>
<dbReference type="GO" id="GO:0002161">
    <property type="term" value="F:aminoacyl-tRNA deacylase activity"/>
    <property type="evidence" value="ECO:0007669"/>
    <property type="project" value="TreeGrafter"/>
</dbReference>
<dbReference type="CDD" id="cd00673">
    <property type="entry name" value="AlaRS_core"/>
    <property type="match status" value="1"/>
</dbReference>
<dbReference type="Gene3D" id="3.10.310.40">
    <property type="match status" value="1"/>
</dbReference>
<dbReference type="InterPro" id="IPR018163">
    <property type="entry name" value="Thr/Ala-tRNA-synth_IIc_edit"/>
</dbReference>
<evidence type="ECO:0000256" key="13">
    <source>
        <dbReference type="ARBA" id="ARBA00048300"/>
    </source>
</evidence>
<comment type="subcellular location">
    <subcellularLocation>
        <location evidence="1 14">Cytoplasm</location>
    </subcellularLocation>
</comment>
<keyword evidence="10 14" id="KW-0648">Protein biosynthesis</keyword>
<keyword evidence="14" id="KW-0963">Cytoplasm</keyword>
<comment type="cofactor">
    <cofactor evidence="14">
        <name>Zn(2+)</name>
        <dbReference type="ChEBI" id="CHEBI:29105"/>
    </cofactor>
    <text evidence="14">Binds 1 zinc ion per subunit.</text>
</comment>
<reference evidence="16 17" key="1">
    <citation type="submission" date="2019-03" db="EMBL/GenBank/DDBJ databases">
        <title>Draft genome sequence data and analysis of a Fermenting Bacterium, Soehngenia longevitae strain 1933PT, isolated from petroleum reservoir in Azerbaijan.</title>
        <authorList>
            <person name="Grouzdev D.S."/>
            <person name="Bidzhieva S.K."/>
            <person name="Sokolova D.S."/>
            <person name="Tourova T.P."/>
            <person name="Poltaraus A.B."/>
            <person name="Nazina T.N."/>
        </authorList>
    </citation>
    <scope>NUCLEOTIDE SEQUENCE [LARGE SCALE GENOMIC DNA]</scope>
    <source>
        <strain evidence="16 17">1933P</strain>
    </source>
</reference>
<feature type="binding site" evidence="14">
    <location>
        <position position="671"/>
    </location>
    <ligand>
        <name>Zn(2+)</name>
        <dbReference type="ChEBI" id="CHEBI:29105"/>
    </ligand>
</feature>
<dbReference type="Gene3D" id="3.30.980.10">
    <property type="entry name" value="Threonyl-trna Synthetase, Chain A, domain 2"/>
    <property type="match status" value="1"/>
</dbReference>
<dbReference type="NCBIfam" id="TIGR00344">
    <property type="entry name" value="alaS"/>
    <property type="match status" value="1"/>
</dbReference>
<feature type="binding site" evidence="14">
    <location>
        <position position="667"/>
    </location>
    <ligand>
        <name>Zn(2+)</name>
        <dbReference type="ChEBI" id="CHEBI:29105"/>
    </ligand>
</feature>
<feature type="binding site" evidence="14">
    <location>
        <position position="569"/>
    </location>
    <ligand>
        <name>Zn(2+)</name>
        <dbReference type="ChEBI" id="CHEBI:29105"/>
    </ligand>
</feature>
<dbReference type="SUPFAM" id="SSF55681">
    <property type="entry name" value="Class II aaRS and biotin synthetases"/>
    <property type="match status" value="1"/>
</dbReference>
<dbReference type="Pfam" id="PF07973">
    <property type="entry name" value="tRNA_SAD"/>
    <property type="match status" value="1"/>
</dbReference>
<keyword evidence="5 14" id="KW-0479">Metal-binding</keyword>
<evidence type="ECO:0000256" key="7">
    <source>
        <dbReference type="ARBA" id="ARBA00022833"/>
    </source>
</evidence>
<feature type="domain" description="Alanyl-transfer RNA synthetases family profile" evidence="15">
    <location>
        <begin position="4"/>
        <end position="710"/>
    </location>
</feature>
<evidence type="ECO:0000256" key="14">
    <source>
        <dbReference type="HAMAP-Rule" id="MF_00036"/>
    </source>
</evidence>
<dbReference type="InterPro" id="IPR003156">
    <property type="entry name" value="DHHA1_dom"/>
</dbReference>
<dbReference type="GO" id="GO:0140096">
    <property type="term" value="F:catalytic activity, acting on a protein"/>
    <property type="evidence" value="ECO:0007669"/>
    <property type="project" value="UniProtKB-ARBA"/>
</dbReference>
<dbReference type="InterPro" id="IPR018164">
    <property type="entry name" value="Ala-tRNA-synth_IIc_N"/>
</dbReference>
<dbReference type="GO" id="GO:0000049">
    <property type="term" value="F:tRNA binding"/>
    <property type="evidence" value="ECO:0007669"/>
    <property type="project" value="UniProtKB-KW"/>
</dbReference>
<comment type="function">
    <text evidence="12 14">Catalyzes the attachment of alanine to tRNA(Ala) in a two-step reaction: alanine is first activated by ATP to form Ala-AMP and then transferred to the acceptor end of tRNA(Ala). Also edits incorrectly charged Ser-tRNA(Ala) and Gly-tRNA(Ala) via its editing domain.</text>
</comment>
<dbReference type="Gene3D" id="3.30.54.20">
    <property type="match status" value="1"/>
</dbReference>
<dbReference type="GO" id="GO:0016740">
    <property type="term" value="F:transferase activity"/>
    <property type="evidence" value="ECO:0007669"/>
    <property type="project" value="UniProtKB-ARBA"/>
</dbReference>
<comment type="catalytic activity">
    <reaction evidence="13 14">
        <text>tRNA(Ala) + L-alanine + ATP = L-alanyl-tRNA(Ala) + AMP + diphosphate</text>
        <dbReference type="Rhea" id="RHEA:12540"/>
        <dbReference type="Rhea" id="RHEA-COMP:9657"/>
        <dbReference type="Rhea" id="RHEA-COMP:9923"/>
        <dbReference type="ChEBI" id="CHEBI:30616"/>
        <dbReference type="ChEBI" id="CHEBI:33019"/>
        <dbReference type="ChEBI" id="CHEBI:57972"/>
        <dbReference type="ChEBI" id="CHEBI:78442"/>
        <dbReference type="ChEBI" id="CHEBI:78497"/>
        <dbReference type="ChEBI" id="CHEBI:456215"/>
        <dbReference type="EC" id="6.1.1.7"/>
    </reaction>
</comment>
<evidence type="ECO:0000313" key="16">
    <source>
        <dbReference type="EMBL" id="TFZ40695.1"/>
    </source>
</evidence>
<dbReference type="InterPro" id="IPR009000">
    <property type="entry name" value="Transl_B-barrel_sf"/>
</dbReference>
<evidence type="ECO:0000256" key="5">
    <source>
        <dbReference type="ARBA" id="ARBA00022723"/>
    </source>
</evidence>
<dbReference type="InterPro" id="IPR050058">
    <property type="entry name" value="Ala-tRNA_ligase"/>
</dbReference>
<dbReference type="SMART" id="SM00863">
    <property type="entry name" value="tRNA_SAD"/>
    <property type="match status" value="1"/>
</dbReference>
<keyword evidence="8 14" id="KW-0067">ATP-binding</keyword>
<dbReference type="FunFam" id="3.30.980.10:FF:000004">
    <property type="entry name" value="Alanine--tRNA ligase, cytoplasmic"/>
    <property type="match status" value="1"/>
</dbReference>
<dbReference type="Pfam" id="PF01411">
    <property type="entry name" value="tRNA-synt_2c"/>
    <property type="match status" value="1"/>
</dbReference>
<dbReference type="GO" id="GO:0008270">
    <property type="term" value="F:zinc ion binding"/>
    <property type="evidence" value="ECO:0007669"/>
    <property type="project" value="UniProtKB-UniRule"/>
</dbReference>
<evidence type="ECO:0000256" key="11">
    <source>
        <dbReference type="ARBA" id="ARBA00023146"/>
    </source>
</evidence>
<protein>
    <recommendedName>
        <fullName evidence="14">Alanine--tRNA ligase</fullName>
        <ecNumber evidence="14">6.1.1.7</ecNumber>
    </recommendedName>
    <alternativeName>
        <fullName evidence="14">Alanyl-tRNA synthetase</fullName>
        <shortName evidence="14">AlaRS</shortName>
    </alternativeName>
</protein>
<comment type="domain">
    <text evidence="14">Consists of three domains; the N-terminal catalytic domain, the editing domain and the C-terminal C-Ala domain. The editing domain removes incorrectly charged amino acids, while the C-Ala domain, along with tRNA(Ala), serves as a bridge to cooperatively bring together the editing and aminoacylation centers thus stimulating deacylation of misacylated tRNAs.</text>
</comment>
<dbReference type="InterPro" id="IPR023033">
    <property type="entry name" value="Ala_tRNA_ligase_euk/bac"/>
</dbReference>
<dbReference type="GO" id="GO:0005829">
    <property type="term" value="C:cytosol"/>
    <property type="evidence" value="ECO:0007669"/>
    <property type="project" value="TreeGrafter"/>
</dbReference>
<dbReference type="RefSeq" id="WP_135270721.1">
    <property type="nucleotide sequence ID" value="NZ_SRIB01000004.1"/>
</dbReference>
<sequence length="879" mass="99249">MKNLGLHEIRKEFLEFFSEKEHLIAPSFSLVPKNDKSLLLIGAGMAPLKPYFTGEKTPPSKRMATCQKCIRTGDIDNVGRTARHATFFEMLGNFSFGDYFKKEAISWAWEFLTQRLELDPKDLWVTVYYEDDEAYELWNKMIGIPTEKIVRLGKKDNFWELEVGPSGPCSEIYVDRGEQYGCGKDTCKPGCDCDRFLEVWNLVFTQFDKDENGVYHPLPNPNIDTGMGLERIATIMENTDNIFEIGAIKDILNKILEISEYKYGSDKEKDVSVRVITDHIRAITFLVSDGVVPSNEGRGYVLRRLIRRASRHGKLLGIENTFLDKVAEVVINSWMVEYKELKENESQIKRVISIEEEKFQETINQGLNILETMISELAQSETTVLDGEKVFKLYDTFGFPPELTEEIAKENGYQIDLNGFQDYMKAQKERARRARDESDSGWSTKNEEDITKGIESEFVGYSTLKADTIVKAIFKEDKKVDKLIEGETGFVILERTPFYGESGGQIGDKGIFKFEQGMARVNDTKLTPSKAPIHHVTVISGELRTDEFVQAEVDVESREATMRNHSTTHLLHKALKIVVGNHVNQAGSLVTPKRLRFDFTHFEPLSEEEIKKIETIVNSEILKAQEVKTEIMTLKEAQQHGIIGLFEEKYGEFVRVVSIGSFSQELCGGTHVKNSGQIGLFKIISESSVASGVRRIEAITGLNVYDYIVELEDNINKVAITLNSNKQNILEKATHIIEESKEKDNEIKNLKKAIISNSIDEIINGSIDINGINLIIHDCEKMDAQEMRELGDTIKSKINNGVIFLTSQNEDKITFIFMATSDIIDKGVNVGLLVKKVSSVLGGNGGGRKDIAQGGGKYLDKLDEALKQVEIVLRDQLKI</sequence>
<evidence type="ECO:0000256" key="3">
    <source>
        <dbReference type="ARBA" id="ARBA00022555"/>
    </source>
</evidence>
<dbReference type="FunFam" id="3.30.54.20:FF:000001">
    <property type="entry name" value="Alanine--tRNA ligase"/>
    <property type="match status" value="1"/>
</dbReference>
<evidence type="ECO:0000256" key="1">
    <source>
        <dbReference type="ARBA" id="ARBA00004496"/>
    </source>
</evidence>
<dbReference type="InterPro" id="IPR018162">
    <property type="entry name" value="Ala-tRNA-ligase_IIc_anticod-bd"/>
</dbReference>
<evidence type="ECO:0000256" key="2">
    <source>
        <dbReference type="ARBA" id="ARBA00008226"/>
    </source>
</evidence>
<dbReference type="AlphaFoldDB" id="A0A4Z0D748"/>
<dbReference type="SUPFAM" id="SSF55186">
    <property type="entry name" value="ThrRS/AlaRS common domain"/>
    <property type="match status" value="1"/>
</dbReference>
<dbReference type="Gene3D" id="6.10.250.550">
    <property type="match status" value="1"/>
</dbReference>
<feature type="binding site" evidence="14">
    <location>
        <position position="565"/>
    </location>
    <ligand>
        <name>Zn(2+)</name>
        <dbReference type="ChEBI" id="CHEBI:29105"/>
    </ligand>
</feature>
<dbReference type="InterPro" id="IPR012947">
    <property type="entry name" value="tRNA_SAD"/>
</dbReference>
<dbReference type="PRINTS" id="PR00980">
    <property type="entry name" value="TRNASYNTHALA"/>
</dbReference>
<proteinExistence type="inferred from homology"/>
<dbReference type="OrthoDB" id="9803884at2"/>
<keyword evidence="17" id="KW-1185">Reference proteome</keyword>
<dbReference type="GO" id="GO:0005524">
    <property type="term" value="F:ATP binding"/>
    <property type="evidence" value="ECO:0007669"/>
    <property type="project" value="UniProtKB-UniRule"/>
</dbReference>
<name>A0A4Z0D748_9FIRM</name>
<keyword evidence="7 14" id="KW-0862">Zinc</keyword>
<dbReference type="Pfam" id="PF02272">
    <property type="entry name" value="DHHA1"/>
    <property type="match status" value="1"/>
</dbReference>
<dbReference type="EC" id="6.1.1.7" evidence="14"/>
<accession>A0A4Z0D748</accession>
<dbReference type="Gene3D" id="3.30.930.10">
    <property type="entry name" value="Bira Bifunctional Protein, Domain 2"/>
    <property type="match status" value="1"/>
</dbReference>
<dbReference type="PROSITE" id="PS50860">
    <property type="entry name" value="AA_TRNA_LIGASE_II_ALA"/>
    <property type="match status" value="1"/>
</dbReference>
<dbReference type="SUPFAM" id="SSF101353">
    <property type="entry name" value="Putative anticodon-binding domain of alanyl-tRNA synthetase (AlaRS)"/>
    <property type="match status" value="1"/>
</dbReference>
<dbReference type="Proteomes" id="UP000298381">
    <property type="component" value="Unassembled WGS sequence"/>
</dbReference>
<dbReference type="InterPro" id="IPR018165">
    <property type="entry name" value="Ala-tRNA-synth_IIc_core"/>
</dbReference>
<dbReference type="PANTHER" id="PTHR11777">
    <property type="entry name" value="ALANYL-TRNA SYNTHETASE"/>
    <property type="match status" value="1"/>
</dbReference>
<evidence type="ECO:0000256" key="4">
    <source>
        <dbReference type="ARBA" id="ARBA00022598"/>
    </source>
</evidence>
<keyword evidence="11 14" id="KW-0030">Aminoacyl-tRNA synthetase</keyword>
<dbReference type="FunFam" id="3.10.310.40:FF:000001">
    <property type="entry name" value="Alanine--tRNA ligase"/>
    <property type="match status" value="1"/>
</dbReference>
<evidence type="ECO:0000256" key="12">
    <source>
        <dbReference type="ARBA" id="ARBA00024779"/>
    </source>
</evidence>
<keyword evidence="4 14" id="KW-0436">Ligase</keyword>
<dbReference type="FunFam" id="3.30.930.10:FF:000004">
    <property type="entry name" value="Alanine--tRNA ligase"/>
    <property type="match status" value="1"/>
</dbReference>
<dbReference type="GO" id="GO:0004813">
    <property type="term" value="F:alanine-tRNA ligase activity"/>
    <property type="evidence" value="ECO:0007669"/>
    <property type="project" value="UniProtKB-UniRule"/>
</dbReference>
<dbReference type="HAMAP" id="MF_00036_B">
    <property type="entry name" value="Ala_tRNA_synth_B"/>
    <property type="match status" value="1"/>
</dbReference>
<evidence type="ECO:0000256" key="6">
    <source>
        <dbReference type="ARBA" id="ARBA00022741"/>
    </source>
</evidence>
<dbReference type="SUPFAM" id="SSF50447">
    <property type="entry name" value="Translation proteins"/>
    <property type="match status" value="1"/>
</dbReference>
<dbReference type="FunFam" id="2.40.30.130:FF:000001">
    <property type="entry name" value="Alanine--tRNA ligase"/>
    <property type="match status" value="1"/>
</dbReference>
<evidence type="ECO:0000256" key="9">
    <source>
        <dbReference type="ARBA" id="ARBA00022884"/>
    </source>
</evidence>
<evidence type="ECO:0000313" key="17">
    <source>
        <dbReference type="Proteomes" id="UP000298381"/>
    </source>
</evidence>
<dbReference type="InterPro" id="IPR045864">
    <property type="entry name" value="aa-tRNA-synth_II/BPL/LPL"/>
</dbReference>
<dbReference type="Gene3D" id="2.40.30.130">
    <property type="match status" value="1"/>
</dbReference>
<keyword evidence="9 14" id="KW-0694">RNA-binding</keyword>
<comment type="similarity">
    <text evidence="2 14">Belongs to the class-II aminoacyl-tRNA synthetase family.</text>
</comment>
<dbReference type="EMBL" id="SRIB01000004">
    <property type="protein sequence ID" value="TFZ40695.1"/>
    <property type="molecule type" value="Genomic_DNA"/>
</dbReference>
<comment type="caution">
    <text evidence="16">The sequence shown here is derived from an EMBL/GenBank/DDBJ whole genome shotgun (WGS) entry which is preliminary data.</text>
</comment>
<keyword evidence="6 14" id="KW-0547">Nucleotide-binding</keyword>
<evidence type="ECO:0000256" key="10">
    <source>
        <dbReference type="ARBA" id="ARBA00022917"/>
    </source>
</evidence>
<evidence type="ECO:0000256" key="8">
    <source>
        <dbReference type="ARBA" id="ARBA00022840"/>
    </source>
</evidence>
<dbReference type="GO" id="GO:0006419">
    <property type="term" value="P:alanyl-tRNA aminoacylation"/>
    <property type="evidence" value="ECO:0007669"/>
    <property type="project" value="UniProtKB-UniRule"/>
</dbReference>
<evidence type="ECO:0000259" key="15">
    <source>
        <dbReference type="PROSITE" id="PS50860"/>
    </source>
</evidence>
<organism evidence="16 17">
    <name type="scientific">Soehngenia longivitae</name>
    <dbReference type="NCBI Taxonomy" id="2562294"/>
    <lineage>
        <taxon>Bacteria</taxon>
        <taxon>Bacillati</taxon>
        <taxon>Bacillota</taxon>
        <taxon>Tissierellia</taxon>
        <taxon>Tissierellales</taxon>
        <taxon>Tissierellaceae</taxon>
        <taxon>Soehngenia</taxon>
    </lineage>
</organism>